<evidence type="ECO:0000313" key="3">
    <source>
        <dbReference type="Proteomes" id="UP001054945"/>
    </source>
</evidence>
<comment type="caution">
    <text evidence="2">The sequence shown here is derived from an EMBL/GenBank/DDBJ whole genome shotgun (WGS) entry which is preliminary data.</text>
</comment>
<evidence type="ECO:0000313" key="2">
    <source>
        <dbReference type="EMBL" id="GIY48431.1"/>
    </source>
</evidence>
<gene>
    <name evidence="2" type="ORF">CEXT_159961</name>
</gene>
<accession>A0AAV4TSK3</accession>
<organism evidence="2 3">
    <name type="scientific">Caerostris extrusa</name>
    <name type="common">Bark spider</name>
    <name type="synonym">Caerostris bankana</name>
    <dbReference type="NCBI Taxonomy" id="172846"/>
    <lineage>
        <taxon>Eukaryota</taxon>
        <taxon>Metazoa</taxon>
        <taxon>Ecdysozoa</taxon>
        <taxon>Arthropoda</taxon>
        <taxon>Chelicerata</taxon>
        <taxon>Arachnida</taxon>
        <taxon>Araneae</taxon>
        <taxon>Araneomorphae</taxon>
        <taxon>Entelegynae</taxon>
        <taxon>Araneoidea</taxon>
        <taxon>Araneidae</taxon>
        <taxon>Caerostris</taxon>
    </lineage>
</organism>
<proteinExistence type="predicted"/>
<name>A0AAV4TSK3_CAEEX</name>
<feature type="region of interest" description="Disordered" evidence="1">
    <location>
        <begin position="58"/>
        <end position="150"/>
    </location>
</feature>
<reference evidence="2 3" key="1">
    <citation type="submission" date="2021-06" db="EMBL/GenBank/DDBJ databases">
        <title>Caerostris extrusa draft genome.</title>
        <authorList>
            <person name="Kono N."/>
            <person name="Arakawa K."/>
        </authorList>
    </citation>
    <scope>NUCLEOTIDE SEQUENCE [LARGE SCALE GENOMIC DNA]</scope>
</reference>
<feature type="compositionally biased region" description="Basic and acidic residues" evidence="1">
    <location>
        <begin position="93"/>
        <end position="123"/>
    </location>
</feature>
<dbReference type="EMBL" id="BPLR01011713">
    <property type="protein sequence ID" value="GIY48431.1"/>
    <property type="molecule type" value="Genomic_DNA"/>
</dbReference>
<protein>
    <submittedName>
        <fullName evidence="2">Uncharacterized protein</fullName>
    </submittedName>
</protein>
<evidence type="ECO:0000256" key="1">
    <source>
        <dbReference type="SAM" id="MobiDB-lite"/>
    </source>
</evidence>
<keyword evidence="3" id="KW-1185">Reference proteome</keyword>
<dbReference type="AlphaFoldDB" id="A0AAV4TSK3"/>
<sequence>MTLAVKWSGGNGNKKASMEMTCVFKEGFQSGSREALDRFIHGEQSFFKAQLNVELCGEDSPSIFNQPGDNSTRTSTSFTPSPPSPSTVPPHIWKLEAFRRESDRLGRKSEKSQRDFAEKHTEECFSGVHPTFQPPPQGRWERRYPKSNQN</sequence>
<dbReference type="Proteomes" id="UP001054945">
    <property type="component" value="Unassembled WGS sequence"/>
</dbReference>